<dbReference type="RefSeq" id="WP_095512168.1">
    <property type="nucleotide sequence ID" value="NZ_MQWD01000001.1"/>
</dbReference>
<evidence type="ECO:0008006" key="4">
    <source>
        <dbReference type="Google" id="ProtNLM"/>
    </source>
</evidence>
<dbReference type="Proteomes" id="UP000216339">
    <property type="component" value="Unassembled WGS sequence"/>
</dbReference>
<dbReference type="InterPro" id="IPR013211">
    <property type="entry name" value="LVIVD"/>
</dbReference>
<keyword evidence="3" id="KW-1185">Reference proteome</keyword>
<gene>
    <name evidence="2" type="ORF">BSZ37_19705</name>
</gene>
<reference evidence="2 3" key="1">
    <citation type="submission" date="2016-11" db="EMBL/GenBank/DDBJ databases">
        <title>Study of marine rhodopsin-containing bacteria.</title>
        <authorList>
            <person name="Yoshizawa S."/>
            <person name="Kumagai Y."/>
            <person name="Kogure K."/>
        </authorList>
    </citation>
    <scope>NUCLEOTIDE SEQUENCE [LARGE SCALE GENOMIC DNA]</scope>
    <source>
        <strain evidence="2 3">SAORIC-28</strain>
    </source>
</reference>
<comment type="caution">
    <text evidence="2">The sequence shown here is derived from an EMBL/GenBank/DDBJ whole genome shotgun (WGS) entry which is preliminary data.</text>
</comment>
<feature type="chain" id="PRO_5012222077" description="Choice-of-anchor B family protein" evidence="1">
    <location>
        <begin position="20"/>
        <end position="373"/>
    </location>
</feature>
<evidence type="ECO:0000313" key="2">
    <source>
        <dbReference type="EMBL" id="PAP78491.1"/>
    </source>
</evidence>
<accession>A0A271J4N5</accession>
<feature type="signal peptide" evidence="1">
    <location>
        <begin position="1"/>
        <end position="19"/>
    </location>
</feature>
<dbReference type="GO" id="GO:0005576">
    <property type="term" value="C:extracellular region"/>
    <property type="evidence" value="ECO:0007669"/>
    <property type="project" value="TreeGrafter"/>
</dbReference>
<dbReference type="SUPFAM" id="SSF101908">
    <property type="entry name" value="Putative isomerase YbhE"/>
    <property type="match status" value="1"/>
</dbReference>
<dbReference type="InterPro" id="IPR015943">
    <property type="entry name" value="WD40/YVTN_repeat-like_dom_sf"/>
</dbReference>
<sequence length="373" mass="40207">MRFLAAAALAALLVAPASAQQLDLIGTVELPTIPRPGADEPRDPDSVGIPDVVGGSDVWAYTANDGSEYAIMGNVEGIAVVAVPSLEVVAQIPGPTQDAPFYWRDIKTYGSFAYVSAEAYGPSEGLQVIDLRGLPHHAEEIAVVRGENDRLVSSHNLSIDTVTGYAYMLNSDGNEIIVVDLSDPIHPIDVSSVPVPDSHDVFARGDTLYVAEGRNPTFSVWDMSDKMNPVQMAQVTVPSPGYVHNIWPTDDGMYALTTEETVDKTVKVWDLSDLENPTLVGNWLGASRLAHNVQIDGDHAFVSHYSSGVYVLDITDIENPVEVAHFDTHPENDDAAFYGNWGVSMPTPGGYLYTSDLEGTLTVLKWDPGSPNL</sequence>
<dbReference type="Gene3D" id="2.130.10.10">
    <property type="entry name" value="YVTN repeat-like/Quinoprotein amine dehydrogenase"/>
    <property type="match status" value="1"/>
</dbReference>
<dbReference type="OrthoDB" id="9815940at2"/>
<evidence type="ECO:0000256" key="1">
    <source>
        <dbReference type="SAM" id="SignalP"/>
    </source>
</evidence>
<proteinExistence type="predicted"/>
<dbReference type="NCBIfam" id="TIGR04312">
    <property type="entry name" value="choice_anch_B"/>
    <property type="match status" value="1"/>
</dbReference>
<name>A0A271J4N5_9BACT</name>
<dbReference type="PANTHER" id="PTHR38787">
    <property type="entry name" value="REGULATORY P DOMAIN-CONTAINING PROTEIN"/>
    <property type="match status" value="1"/>
</dbReference>
<keyword evidence="1" id="KW-0732">Signal</keyword>
<dbReference type="InterPro" id="IPR027589">
    <property type="entry name" value="Choice_anch_B"/>
</dbReference>
<evidence type="ECO:0000313" key="3">
    <source>
        <dbReference type="Proteomes" id="UP000216339"/>
    </source>
</evidence>
<dbReference type="PANTHER" id="PTHR38787:SF3">
    <property type="entry name" value="REGULATORY P DOMAIN-CONTAINING PROTEIN"/>
    <property type="match status" value="1"/>
</dbReference>
<organism evidence="2 3">
    <name type="scientific">Rubrivirga marina</name>
    <dbReference type="NCBI Taxonomy" id="1196024"/>
    <lineage>
        <taxon>Bacteria</taxon>
        <taxon>Pseudomonadati</taxon>
        <taxon>Rhodothermota</taxon>
        <taxon>Rhodothermia</taxon>
        <taxon>Rhodothermales</taxon>
        <taxon>Rubricoccaceae</taxon>
        <taxon>Rubrivirga</taxon>
    </lineage>
</organism>
<protein>
    <recommendedName>
        <fullName evidence="4">Choice-of-anchor B family protein</fullName>
    </recommendedName>
</protein>
<dbReference type="EMBL" id="MQWD01000001">
    <property type="protein sequence ID" value="PAP78491.1"/>
    <property type="molecule type" value="Genomic_DNA"/>
</dbReference>
<dbReference type="Pfam" id="PF08309">
    <property type="entry name" value="LVIVD"/>
    <property type="match status" value="2"/>
</dbReference>
<dbReference type="AlphaFoldDB" id="A0A271J4N5"/>